<dbReference type="STRING" id="44941.A0A397U6R8"/>
<name>A0A397U6R8_9GLOM</name>
<evidence type="ECO:0000313" key="2">
    <source>
        <dbReference type="Proteomes" id="UP000266673"/>
    </source>
</evidence>
<evidence type="ECO:0008006" key="3">
    <source>
        <dbReference type="Google" id="ProtNLM"/>
    </source>
</evidence>
<dbReference type="AlphaFoldDB" id="A0A397U6R8"/>
<evidence type="ECO:0000313" key="1">
    <source>
        <dbReference type="EMBL" id="RIB04768.1"/>
    </source>
</evidence>
<protein>
    <recommendedName>
        <fullName evidence="3">Crinkler family protein</fullName>
    </recommendedName>
</protein>
<dbReference type="Proteomes" id="UP000266673">
    <property type="component" value="Unassembled WGS sequence"/>
</dbReference>
<proteinExistence type="predicted"/>
<dbReference type="PANTHER" id="PTHR33129:SF1">
    <property type="entry name" value="ATP-BINDING PROTEIN"/>
    <property type="match status" value="1"/>
</dbReference>
<dbReference type="SUPFAM" id="SSF52540">
    <property type="entry name" value="P-loop containing nucleoside triphosphate hydrolases"/>
    <property type="match status" value="1"/>
</dbReference>
<dbReference type="PANTHER" id="PTHR33129">
    <property type="entry name" value="PROTEIN KINASE DOMAIN-CONTAINING PROTEIN-RELATED"/>
    <property type="match status" value="1"/>
</dbReference>
<gene>
    <name evidence="1" type="ORF">C2G38_2119913</name>
</gene>
<comment type="caution">
    <text evidence="1">The sequence shown here is derived from an EMBL/GenBank/DDBJ whole genome shotgun (WGS) entry which is preliminary data.</text>
</comment>
<keyword evidence="2" id="KW-1185">Reference proteome</keyword>
<accession>A0A397U6R8</accession>
<dbReference type="OrthoDB" id="2340858at2759"/>
<organism evidence="1 2">
    <name type="scientific">Gigaspora rosea</name>
    <dbReference type="NCBI Taxonomy" id="44941"/>
    <lineage>
        <taxon>Eukaryota</taxon>
        <taxon>Fungi</taxon>
        <taxon>Fungi incertae sedis</taxon>
        <taxon>Mucoromycota</taxon>
        <taxon>Glomeromycotina</taxon>
        <taxon>Glomeromycetes</taxon>
        <taxon>Diversisporales</taxon>
        <taxon>Gigasporaceae</taxon>
        <taxon>Gigaspora</taxon>
    </lineage>
</organism>
<dbReference type="EMBL" id="QKWP01002112">
    <property type="protein sequence ID" value="RIB04768.1"/>
    <property type="molecule type" value="Genomic_DNA"/>
</dbReference>
<dbReference type="InterPro" id="IPR052980">
    <property type="entry name" value="Crinkler_effector"/>
</dbReference>
<sequence length="479" mass="56654">MTIENDDEKISYLSKFLQDQELTSKCKKICPWDETEKDLGKFWSFLKNAKIDNNFLQLPDGTYFLGDKKQGSILYIRKCYLHLADIIFNEKIDHCRITGNPGIGKTFFSYYLLYLLQKQNKTIVYHKACQHPILFNKQYTFRSNKLFDFKEYLDNTNVWYIVDGQPPLEEFDKMIGTSIRFMPIWSWNEINECRIGMFNHLEIAKVEDLYSRWGGIPRFVLENALYSSQQNHLEEAISKCNARLLDFVGEIDHTDDISHRIVHIHTNLPDEEEEKEDEESHYIKKFILFASEWVAEKVMDKFERNYNQLLRNFVTASLFENEYITLQGVIFEQIAHRILQKGGSFYTRSLESDFTSTIEIPERIKLLFNDINKIEEDKYCQPIQKNFSSIDAIVAPHTLFQMTTSRNHPINVNCMKNLVEKLGGKLGTNHIYFYFVLPKDLYDKYQAQPFYTNNQTVAKKIPCWITNRVKQYALKIDSW</sequence>
<reference evidence="1 2" key="1">
    <citation type="submission" date="2018-06" db="EMBL/GenBank/DDBJ databases">
        <title>Comparative genomics reveals the genomic features of Rhizophagus irregularis, R. cerebriforme, R. diaphanum and Gigaspora rosea, and their symbiotic lifestyle signature.</title>
        <authorList>
            <person name="Morin E."/>
            <person name="San Clemente H."/>
            <person name="Chen E.C.H."/>
            <person name="De La Providencia I."/>
            <person name="Hainaut M."/>
            <person name="Kuo A."/>
            <person name="Kohler A."/>
            <person name="Murat C."/>
            <person name="Tang N."/>
            <person name="Roy S."/>
            <person name="Loubradou J."/>
            <person name="Henrissat B."/>
            <person name="Grigoriev I.V."/>
            <person name="Corradi N."/>
            <person name="Roux C."/>
            <person name="Martin F.M."/>
        </authorList>
    </citation>
    <scope>NUCLEOTIDE SEQUENCE [LARGE SCALE GENOMIC DNA]</scope>
    <source>
        <strain evidence="1 2">DAOM 194757</strain>
    </source>
</reference>
<dbReference type="InterPro" id="IPR027417">
    <property type="entry name" value="P-loop_NTPase"/>
</dbReference>